<evidence type="ECO:0000313" key="1">
    <source>
        <dbReference type="EMBL" id="MPM27195.1"/>
    </source>
</evidence>
<dbReference type="AlphaFoldDB" id="A0A644YF34"/>
<name>A0A644YF34_9ZZZZ</name>
<sequence>MHNWHTSVDNFVDNCLWAARSARDRVPTQTKFVQILAQPVRIVDHRALGTGFVEERSTGLGKRARASAHLDHGLQLQLIEVVDLRDLRVGQTLHQLHWPIVAQCLRSRVTARVLPQPLQAVDFDLHLADQWALALAVHRTGVAARYTCTQLTLHARTNFELIEKFLPGRFDTGALEDGYLVQVRPA</sequence>
<organism evidence="1">
    <name type="scientific">bioreactor metagenome</name>
    <dbReference type="NCBI Taxonomy" id="1076179"/>
    <lineage>
        <taxon>unclassified sequences</taxon>
        <taxon>metagenomes</taxon>
        <taxon>ecological metagenomes</taxon>
    </lineage>
</organism>
<protein>
    <submittedName>
        <fullName evidence="1">Uncharacterized protein</fullName>
    </submittedName>
</protein>
<accession>A0A644YF34</accession>
<comment type="caution">
    <text evidence="1">The sequence shown here is derived from an EMBL/GenBank/DDBJ whole genome shotgun (WGS) entry which is preliminary data.</text>
</comment>
<dbReference type="InterPro" id="IPR037136">
    <property type="entry name" value="RNA3'_phos_cyclase_dom_sf"/>
</dbReference>
<proteinExistence type="predicted"/>
<reference evidence="1" key="1">
    <citation type="submission" date="2019-08" db="EMBL/GenBank/DDBJ databases">
        <authorList>
            <person name="Kucharzyk K."/>
            <person name="Murdoch R.W."/>
            <person name="Higgins S."/>
            <person name="Loffler F."/>
        </authorList>
    </citation>
    <scope>NUCLEOTIDE SEQUENCE</scope>
</reference>
<dbReference type="EMBL" id="VSSQ01004930">
    <property type="protein sequence ID" value="MPM27195.1"/>
    <property type="molecule type" value="Genomic_DNA"/>
</dbReference>
<gene>
    <name evidence="1" type="ORF">SDC9_73705</name>
</gene>
<dbReference type="Gene3D" id="3.65.10.20">
    <property type="entry name" value="RNA 3'-terminal phosphate cyclase domain"/>
    <property type="match status" value="1"/>
</dbReference>